<dbReference type="FunFam" id="3.40.50.880:FF:000024">
    <property type="entry name" value="Folate gamma-glutamyl hydrolase"/>
    <property type="match status" value="1"/>
</dbReference>
<dbReference type="InterPro" id="IPR015527">
    <property type="entry name" value="Pept_C26_g-glut_hydrolase"/>
</dbReference>
<feature type="active site" description="Nucleophile" evidence="8 9">
    <location>
        <position position="168"/>
    </location>
</feature>
<comment type="subcellular location">
    <subcellularLocation>
        <location evidence="1">Secreted</location>
        <location evidence="1">Extracellular space</location>
    </subcellularLocation>
</comment>
<feature type="region of interest" description="Disordered" evidence="10">
    <location>
        <begin position="33"/>
        <end position="65"/>
    </location>
</feature>
<evidence type="ECO:0000256" key="5">
    <source>
        <dbReference type="ARBA" id="ARBA00022729"/>
    </source>
</evidence>
<dbReference type="InterPro" id="IPR029062">
    <property type="entry name" value="Class_I_gatase-like"/>
</dbReference>
<organism evidence="12 13">
    <name type="scientific">Chlamydomonas schloesseri</name>
    <dbReference type="NCBI Taxonomy" id="2026947"/>
    <lineage>
        <taxon>Eukaryota</taxon>
        <taxon>Viridiplantae</taxon>
        <taxon>Chlorophyta</taxon>
        <taxon>core chlorophytes</taxon>
        <taxon>Chlorophyceae</taxon>
        <taxon>CS clade</taxon>
        <taxon>Chlamydomonadales</taxon>
        <taxon>Chlamydomonadaceae</taxon>
        <taxon>Chlamydomonas</taxon>
    </lineage>
</organism>
<keyword evidence="13" id="KW-1185">Reference proteome</keyword>
<dbReference type="Gene3D" id="3.40.50.880">
    <property type="match status" value="1"/>
</dbReference>
<feature type="compositionally biased region" description="Low complexity" evidence="10">
    <location>
        <begin position="33"/>
        <end position="47"/>
    </location>
</feature>
<evidence type="ECO:0000256" key="8">
    <source>
        <dbReference type="PIRSR" id="PIRSR615527-1"/>
    </source>
</evidence>
<evidence type="ECO:0000256" key="2">
    <source>
        <dbReference type="ARBA" id="ARBA00011083"/>
    </source>
</evidence>
<dbReference type="GO" id="GO:0005576">
    <property type="term" value="C:extracellular region"/>
    <property type="evidence" value="ECO:0007669"/>
    <property type="project" value="UniProtKB-SubCell"/>
</dbReference>
<dbReference type="PROSITE" id="PS51275">
    <property type="entry name" value="PEPTIDASE_C26_GGH"/>
    <property type="match status" value="1"/>
</dbReference>
<dbReference type="EMBL" id="JAEHOD010000027">
    <property type="protein sequence ID" value="KAG2445266.1"/>
    <property type="molecule type" value="Genomic_DNA"/>
</dbReference>
<feature type="active site" description="Proton donor" evidence="8">
    <location>
        <position position="280"/>
    </location>
</feature>
<dbReference type="EC" id="3.4.19.9" evidence="3 9"/>
<comment type="caution">
    <text evidence="12">The sequence shown here is derived from an EMBL/GenBank/DDBJ whole genome shotgun (WGS) entry which is preliminary data.</text>
</comment>
<dbReference type="GO" id="GO:0005773">
    <property type="term" value="C:vacuole"/>
    <property type="evidence" value="ECO:0007669"/>
    <property type="project" value="TreeGrafter"/>
</dbReference>
<dbReference type="GO" id="GO:0046900">
    <property type="term" value="P:tetrahydrofolylpolyglutamate metabolic process"/>
    <property type="evidence" value="ECO:0007669"/>
    <property type="project" value="TreeGrafter"/>
</dbReference>
<comment type="catalytic activity">
    <reaction evidence="7 9">
        <text>(6S)-5,6,7,8-tetrahydrofolyl-(gamma-L-Glu)(n) + (n-1) H2O = (6S)-5,6,7,8-tetrahydrofolate + (n-1) L-glutamate</text>
        <dbReference type="Rhea" id="RHEA:56784"/>
        <dbReference type="Rhea" id="RHEA-COMP:14738"/>
        <dbReference type="ChEBI" id="CHEBI:15377"/>
        <dbReference type="ChEBI" id="CHEBI:29985"/>
        <dbReference type="ChEBI" id="CHEBI:57453"/>
        <dbReference type="ChEBI" id="CHEBI:141005"/>
        <dbReference type="EC" id="3.4.19.9"/>
    </reaction>
</comment>
<protein>
    <recommendedName>
        <fullName evidence="3 9">folate gamma-glutamyl hydrolase</fullName>
        <ecNumber evidence="3 9">3.4.19.9</ecNumber>
    </recommendedName>
</protein>
<evidence type="ECO:0000256" key="6">
    <source>
        <dbReference type="ARBA" id="ARBA00022801"/>
    </source>
</evidence>
<dbReference type="OrthoDB" id="64220at2759"/>
<evidence type="ECO:0000256" key="10">
    <source>
        <dbReference type="SAM" id="MobiDB-lite"/>
    </source>
</evidence>
<keyword evidence="5 11" id="KW-0732">Signal</keyword>
<evidence type="ECO:0000256" key="9">
    <source>
        <dbReference type="PROSITE-ProRule" id="PRU00607"/>
    </source>
</evidence>
<evidence type="ECO:0000256" key="11">
    <source>
        <dbReference type="SAM" id="SignalP"/>
    </source>
</evidence>
<comment type="similarity">
    <text evidence="2">Belongs to the peptidase C26 family.</text>
</comment>
<keyword evidence="6 9" id="KW-0378">Hydrolase</keyword>
<dbReference type="GO" id="GO:0034722">
    <property type="term" value="F:gamma-glutamyl-peptidase activity"/>
    <property type="evidence" value="ECO:0007669"/>
    <property type="project" value="UniProtKB-UniRule"/>
</dbReference>
<dbReference type="PANTHER" id="PTHR11315">
    <property type="entry name" value="PROTEASE FAMILY C26 GAMMA-GLUTAMYL HYDROLASE"/>
    <property type="match status" value="1"/>
</dbReference>
<dbReference type="InterPro" id="IPR011697">
    <property type="entry name" value="Peptidase_C26"/>
</dbReference>
<evidence type="ECO:0000313" key="13">
    <source>
        <dbReference type="Proteomes" id="UP000613740"/>
    </source>
</evidence>
<evidence type="ECO:0000256" key="4">
    <source>
        <dbReference type="ARBA" id="ARBA00022525"/>
    </source>
</evidence>
<dbReference type="Pfam" id="PF07722">
    <property type="entry name" value="Peptidase_C26"/>
    <property type="match status" value="1"/>
</dbReference>
<feature type="active site" evidence="9">
    <location>
        <position position="280"/>
    </location>
</feature>
<feature type="signal peptide" evidence="11">
    <location>
        <begin position="1"/>
        <end position="21"/>
    </location>
</feature>
<evidence type="ECO:0000313" key="12">
    <source>
        <dbReference type="EMBL" id="KAG2445266.1"/>
    </source>
</evidence>
<dbReference type="PROSITE" id="PS51273">
    <property type="entry name" value="GATASE_TYPE_1"/>
    <property type="match status" value="1"/>
</dbReference>
<evidence type="ECO:0000256" key="7">
    <source>
        <dbReference type="ARBA" id="ARBA00051589"/>
    </source>
</evidence>
<dbReference type="Proteomes" id="UP000613740">
    <property type="component" value="Unassembled WGS sequence"/>
</dbReference>
<reference evidence="12" key="1">
    <citation type="journal article" date="2020" name="bioRxiv">
        <title>Comparative genomics of Chlamydomonas.</title>
        <authorList>
            <person name="Craig R.J."/>
            <person name="Hasan A.R."/>
            <person name="Ness R.W."/>
            <person name="Keightley P.D."/>
        </authorList>
    </citation>
    <scope>NUCLEOTIDE SEQUENCE</scope>
    <source>
        <strain evidence="12">CCAP 11/173</strain>
    </source>
</reference>
<dbReference type="SUPFAM" id="SSF52317">
    <property type="entry name" value="Class I glutamine amidotransferase-like"/>
    <property type="match status" value="1"/>
</dbReference>
<feature type="chain" id="PRO_5032490444" description="folate gamma-glutamyl hydrolase" evidence="11">
    <location>
        <begin position="22"/>
        <end position="372"/>
    </location>
</feature>
<sequence length="372" mass="40694">MAVLKLKVALALALVPALALAARPTLLPGATLQRESAQQQKLQAASSRTGAVGGGKGGDKERPNDANLRPIIGILSQPGDPAPDGQSYIAASYVKWLESAGARVVPIFYDMTPQQVQERFEVINGLLLPGGGATLAPGHRFYDTARQLVDLAVAANDNGDYFPVHGTCLGMETLSVVLSANYTILTRFDAEDAPAPLLYTADAKDSHLLRSLPPDVVESLQNKPIAMENHMMGLSMTSFVENPALGKFFKVLSLSLDKSGGAYISTMEGVKYPFTAVQWHPEKNAYEWTPHLHIPHTTEAIRMSQEIANFFVSEARRNLHKAKNILEEDDVLIYNWKPEFTGRHAYIGEEKDFEQAYFFDKASPQREGADDA</sequence>
<gene>
    <name evidence="12" type="ORF">HYH02_008734</name>
</gene>
<keyword evidence="4" id="KW-0964">Secreted</keyword>
<evidence type="ECO:0000256" key="3">
    <source>
        <dbReference type="ARBA" id="ARBA00012886"/>
    </source>
</evidence>
<dbReference type="AlphaFoldDB" id="A0A836B1Y2"/>
<accession>A0A836B1Y2</accession>
<name>A0A836B1Y2_9CHLO</name>
<dbReference type="PANTHER" id="PTHR11315:SF0">
    <property type="entry name" value="FOLATE GAMMA-GLUTAMYL HYDROLASE"/>
    <property type="match status" value="1"/>
</dbReference>
<evidence type="ECO:0000256" key="1">
    <source>
        <dbReference type="ARBA" id="ARBA00004239"/>
    </source>
</evidence>
<proteinExistence type="inferred from homology"/>